<dbReference type="SUPFAM" id="SSF51735">
    <property type="entry name" value="NAD(P)-binding Rossmann-fold domains"/>
    <property type="match status" value="1"/>
</dbReference>
<reference evidence="3 4" key="1">
    <citation type="submission" date="2016-12" db="EMBL/GenBank/DDBJ databases">
        <title>Genome sequencing of Methylocaldum marinum.</title>
        <authorList>
            <person name="Takeuchi M."/>
            <person name="Kamagata Y."/>
            <person name="Hiraoka S."/>
            <person name="Oshima K."/>
            <person name="Hattori M."/>
            <person name="Iwasaki W."/>
        </authorList>
    </citation>
    <scope>NUCLEOTIDE SEQUENCE [LARGE SCALE GENOMIC DNA]</scope>
    <source>
        <strain evidence="3 4">S8</strain>
    </source>
</reference>
<evidence type="ECO:0000256" key="1">
    <source>
        <dbReference type="ARBA" id="ARBA00023002"/>
    </source>
</evidence>
<dbReference type="InterPro" id="IPR015259">
    <property type="entry name" value="Methyl-teptahyd_DH_N"/>
</dbReference>
<dbReference type="InterPro" id="IPR046346">
    <property type="entry name" value="Aminoacid_DH-like_N_sf"/>
</dbReference>
<dbReference type="Pfam" id="PF09176">
    <property type="entry name" value="Mpt_N"/>
    <property type="match status" value="1"/>
</dbReference>
<dbReference type="SUPFAM" id="SSF53223">
    <property type="entry name" value="Aminoacid dehydrogenase-like, N-terminal domain"/>
    <property type="match status" value="1"/>
</dbReference>
<keyword evidence="4" id="KW-1185">Reference proteome</keyword>
<evidence type="ECO:0000313" key="3">
    <source>
        <dbReference type="EMBL" id="BBA34280.1"/>
    </source>
</evidence>
<dbReference type="InterPro" id="IPR036291">
    <property type="entry name" value="NAD(P)-bd_dom_sf"/>
</dbReference>
<dbReference type="GO" id="GO:0016491">
    <property type="term" value="F:oxidoreductase activity"/>
    <property type="evidence" value="ECO:0007669"/>
    <property type="project" value="UniProtKB-KW"/>
</dbReference>
<evidence type="ECO:0000313" key="4">
    <source>
        <dbReference type="Proteomes" id="UP000266313"/>
    </source>
</evidence>
<dbReference type="KEGG" id="mmai:sS8_2328"/>
<name>A0A250KRK2_9GAMM</name>
<proteinExistence type="predicted"/>
<dbReference type="OrthoDB" id="8556544at2"/>
<feature type="domain" description="Methylene-tetrahydromethanopterin dehydrogenase N-terminal" evidence="2">
    <location>
        <begin position="18"/>
        <end position="98"/>
    </location>
</feature>
<dbReference type="Proteomes" id="UP000266313">
    <property type="component" value="Chromosome"/>
</dbReference>
<dbReference type="InterPro" id="IPR037089">
    <property type="entry name" value="Methyl-teptahyd_DH_N_sf"/>
</dbReference>
<dbReference type="RefSeq" id="WP_119629719.1">
    <property type="nucleotide sequence ID" value="NZ_AP017928.1"/>
</dbReference>
<keyword evidence="1" id="KW-0560">Oxidoreductase</keyword>
<sequence length="305" mass="32305">MEKPFILHMFTPEKNLSPFDVNMALDAGWISAIPYLNIELGEVTALVQDAIFSRSPSGVKRTGIFIGGRDVKLAMDMLRTARAAMVPPFVISVFADPSGAFTTAAAMVAMVERELEKRHQTGLEGKNVLALGGTGPVGQIAAVLAAKAGANVKIIGRQLERSQKIAELCNAEFGNGETKIQGDADANKPDLIKTADVVFATAAAGIEVLSAELVASAPQLKVAADVNAVPPSGIAGLDAHHKGTEIVGSKSGAVGVGALAIGNVKYQTQHKLLNRMRFQLRQADKPVFLDYNDAFEVAREYAKKL</sequence>
<gene>
    <name evidence="3" type="ORF">sS8_2328</name>
</gene>
<accession>A0A250KRK2</accession>
<evidence type="ECO:0000259" key="2">
    <source>
        <dbReference type="Pfam" id="PF09176"/>
    </source>
</evidence>
<dbReference type="AlphaFoldDB" id="A0A250KRK2"/>
<dbReference type="Gene3D" id="3.40.50.10280">
    <property type="entry name" value="Methylene-tetrahydromethanopterin dehydrogenase, N-terminal domain"/>
    <property type="match status" value="1"/>
</dbReference>
<organism evidence="3 4">
    <name type="scientific">Methylocaldum marinum</name>
    <dbReference type="NCBI Taxonomy" id="1432792"/>
    <lineage>
        <taxon>Bacteria</taxon>
        <taxon>Pseudomonadati</taxon>
        <taxon>Pseudomonadota</taxon>
        <taxon>Gammaproteobacteria</taxon>
        <taxon>Methylococcales</taxon>
        <taxon>Methylococcaceae</taxon>
        <taxon>Methylocaldum</taxon>
    </lineage>
</organism>
<protein>
    <submittedName>
        <fullName evidence="3">Methylene tetrahydromethanopterin dehydrogenase/methylenetetrahydrofolate dehydrogenase</fullName>
    </submittedName>
</protein>
<dbReference type="Gene3D" id="3.40.50.720">
    <property type="entry name" value="NAD(P)-binding Rossmann-like Domain"/>
    <property type="match status" value="1"/>
</dbReference>
<dbReference type="EMBL" id="AP017928">
    <property type="protein sequence ID" value="BBA34280.1"/>
    <property type="molecule type" value="Genomic_DNA"/>
</dbReference>